<protein>
    <submittedName>
        <fullName evidence="2">PLAC8 family protein</fullName>
    </submittedName>
</protein>
<dbReference type="Proteomes" id="UP001190926">
    <property type="component" value="Unassembled WGS sequence"/>
</dbReference>
<dbReference type="EMBL" id="SDAM02029575">
    <property type="protein sequence ID" value="KAH6755888.1"/>
    <property type="molecule type" value="Genomic_DNA"/>
</dbReference>
<dbReference type="NCBIfam" id="TIGR01571">
    <property type="entry name" value="A_thal_Cys_rich"/>
    <property type="match status" value="1"/>
</dbReference>
<feature type="region of interest" description="Disordered" evidence="1">
    <location>
        <begin position="1"/>
        <end position="60"/>
    </location>
</feature>
<dbReference type="PANTHER" id="PTHR15907">
    <property type="entry name" value="DUF614 FAMILY PROTEIN-RELATED"/>
    <property type="match status" value="1"/>
</dbReference>
<name>A0AAD4IN74_PERFH</name>
<proteinExistence type="predicted"/>
<evidence type="ECO:0000313" key="3">
    <source>
        <dbReference type="Proteomes" id="UP001190926"/>
    </source>
</evidence>
<gene>
    <name evidence="2" type="ORF">C2S53_007145</name>
</gene>
<reference evidence="2 3" key="1">
    <citation type="journal article" date="2021" name="Nat. Commun.">
        <title>Incipient diploidization of the medicinal plant Perilla within 10,000 years.</title>
        <authorList>
            <person name="Zhang Y."/>
            <person name="Shen Q."/>
            <person name="Leng L."/>
            <person name="Zhang D."/>
            <person name="Chen S."/>
            <person name="Shi Y."/>
            <person name="Ning Z."/>
            <person name="Chen S."/>
        </authorList>
    </citation>
    <scope>NUCLEOTIDE SEQUENCE [LARGE SCALE GENOMIC DNA]</scope>
    <source>
        <strain evidence="3">cv. PC099</strain>
    </source>
</reference>
<dbReference type="InterPro" id="IPR006461">
    <property type="entry name" value="PLAC_motif_containing"/>
</dbReference>
<dbReference type="Pfam" id="PF04749">
    <property type="entry name" value="PLAC8"/>
    <property type="match status" value="1"/>
</dbReference>
<organism evidence="2 3">
    <name type="scientific">Perilla frutescens var. hirtella</name>
    <name type="common">Perilla citriodora</name>
    <name type="synonym">Perilla setoyensis</name>
    <dbReference type="NCBI Taxonomy" id="608512"/>
    <lineage>
        <taxon>Eukaryota</taxon>
        <taxon>Viridiplantae</taxon>
        <taxon>Streptophyta</taxon>
        <taxon>Embryophyta</taxon>
        <taxon>Tracheophyta</taxon>
        <taxon>Spermatophyta</taxon>
        <taxon>Magnoliopsida</taxon>
        <taxon>eudicotyledons</taxon>
        <taxon>Gunneridae</taxon>
        <taxon>Pentapetalae</taxon>
        <taxon>asterids</taxon>
        <taxon>lamiids</taxon>
        <taxon>Lamiales</taxon>
        <taxon>Lamiaceae</taxon>
        <taxon>Nepetoideae</taxon>
        <taxon>Elsholtzieae</taxon>
        <taxon>Perilla</taxon>
    </lineage>
</organism>
<accession>A0AAD4IN74</accession>
<keyword evidence="3" id="KW-1185">Reference proteome</keyword>
<dbReference type="AlphaFoldDB" id="A0AAD4IN74"/>
<evidence type="ECO:0000256" key="1">
    <source>
        <dbReference type="SAM" id="MobiDB-lite"/>
    </source>
</evidence>
<evidence type="ECO:0000313" key="2">
    <source>
        <dbReference type="EMBL" id="KAH6755888.1"/>
    </source>
</evidence>
<sequence length="237" mass="25514">MSNYTVVPRQEEAETEVEMKSYNAAETKHEGKSSTSDAAKTVGAPPPPVPAGWTARGLPVGNPRVQRDEWESSISSCLGKNDEFHSSDVEVCVLGCCAPCVLHGSSAERMGGSAAGTFATHCVPYAGLYLMGSCLFGWNCLAPWFSYPNRTAIRRKFNLEGGCEAMAGSIGCSENIRMDEVQHEHCESACDLATHVLCHPCALCQEAREVRRRLPHPGFTAKPVIVMLPPGGQAMGR</sequence>
<comment type="caution">
    <text evidence="2">The sequence shown here is derived from an EMBL/GenBank/DDBJ whole genome shotgun (WGS) entry which is preliminary data.</text>
</comment>